<proteinExistence type="inferred from homology"/>
<keyword evidence="3" id="KW-0547">Nucleotide-binding</keyword>
<evidence type="ECO:0000259" key="5">
    <source>
        <dbReference type="PROSITE" id="PS50893"/>
    </source>
</evidence>
<keyword evidence="2" id="KW-0813">Transport</keyword>
<reference evidence="6 7" key="1">
    <citation type="submission" date="2016-12" db="EMBL/GenBank/DDBJ databases">
        <title>The genome of dimorphic prosthecate Glycocaulis alkaliphilus 6b-8t, isolated from crude oil dictates its adaptability in petroleum environments.</title>
        <authorList>
            <person name="Wu X.-L."/>
            <person name="Geng S."/>
        </authorList>
    </citation>
    <scope>NUCLEOTIDE SEQUENCE [LARGE SCALE GENOMIC DNA]</scope>
    <source>
        <strain evidence="6 7">6B-8</strain>
    </source>
</reference>
<dbReference type="GO" id="GO:0016887">
    <property type="term" value="F:ATP hydrolysis activity"/>
    <property type="evidence" value="ECO:0007669"/>
    <property type="project" value="InterPro"/>
</dbReference>
<dbReference type="InterPro" id="IPR027417">
    <property type="entry name" value="P-loop_NTPase"/>
</dbReference>
<dbReference type="InterPro" id="IPR015860">
    <property type="entry name" value="ABC_transpr_TagH-like"/>
</dbReference>
<dbReference type="PROSITE" id="PS50893">
    <property type="entry name" value="ABC_TRANSPORTER_2"/>
    <property type="match status" value="1"/>
</dbReference>
<accession>A0A3T0E713</accession>
<comment type="similarity">
    <text evidence="1">Belongs to the ABC transporter superfamily.</text>
</comment>
<dbReference type="Proteomes" id="UP000286954">
    <property type="component" value="Chromosome"/>
</dbReference>
<dbReference type="CDD" id="cd03220">
    <property type="entry name" value="ABC_KpsT_Wzt"/>
    <property type="match status" value="1"/>
</dbReference>
<evidence type="ECO:0000313" key="7">
    <source>
        <dbReference type="Proteomes" id="UP000286954"/>
    </source>
</evidence>
<gene>
    <name evidence="6" type="ORF">X907_0552</name>
</gene>
<dbReference type="PROSITE" id="PS00211">
    <property type="entry name" value="ABC_TRANSPORTER_1"/>
    <property type="match status" value="1"/>
</dbReference>
<feature type="domain" description="ABC transporter" evidence="5">
    <location>
        <begin position="179"/>
        <end position="399"/>
    </location>
</feature>
<dbReference type="Gene3D" id="3.40.50.300">
    <property type="entry name" value="P-loop containing nucleotide triphosphate hydrolases"/>
    <property type="match status" value="1"/>
</dbReference>
<dbReference type="InterPro" id="IPR050683">
    <property type="entry name" value="Bact_Polysacc_Export_ATP-bd"/>
</dbReference>
<dbReference type="PANTHER" id="PTHR46743">
    <property type="entry name" value="TEICHOIC ACIDS EXPORT ATP-BINDING PROTEIN TAGH"/>
    <property type="match status" value="1"/>
</dbReference>
<organism evidence="6 7">
    <name type="scientific">Glycocaulis alkaliphilus</name>
    <dbReference type="NCBI Taxonomy" id="1434191"/>
    <lineage>
        <taxon>Bacteria</taxon>
        <taxon>Pseudomonadati</taxon>
        <taxon>Pseudomonadota</taxon>
        <taxon>Alphaproteobacteria</taxon>
        <taxon>Maricaulales</taxon>
        <taxon>Maricaulaceae</taxon>
        <taxon>Glycocaulis</taxon>
    </lineage>
</organism>
<keyword evidence="7" id="KW-1185">Reference proteome</keyword>
<dbReference type="PANTHER" id="PTHR46743:SF2">
    <property type="entry name" value="TEICHOIC ACIDS EXPORT ATP-BINDING PROTEIN TAGH"/>
    <property type="match status" value="1"/>
</dbReference>
<evidence type="ECO:0000256" key="3">
    <source>
        <dbReference type="ARBA" id="ARBA00022741"/>
    </source>
</evidence>
<dbReference type="AlphaFoldDB" id="A0A3T0E713"/>
<dbReference type="InterPro" id="IPR003439">
    <property type="entry name" value="ABC_transporter-like_ATP-bd"/>
</dbReference>
<dbReference type="KEGG" id="gak:X907_0552"/>
<evidence type="ECO:0000256" key="1">
    <source>
        <dbReference type="ARBA" id="ARBA00005417"/>
    </source>
</evidence>
<dbReference type="GO" id="GO:0140359">
    <property type="term" value="F:ABC-type transporter activity"/>
    <property type="evidence" value="ECO:0007669"/>
    <property type="project" value="InterPro"/>
</dbReference>
<keyword evidence="4" id="KW-0067">ATP-binding</keyword>
<dbReference type="EMBL" id="CP018911">
    <property type="protein sequence ID" value="AZU03099.1"/>
    <property type="molecule type" value="Genomic_DNA"/>
</dbReference>
<dbReference type="Pfam" id="PF00005">
    <property type="entry name" value="ABC_tran"/>
    <property type="match status" value="1"/>
</dbReference>
<dbReference type="InterPro" id="IPR017871">
    <property type="entry name" value="ABC_transporter-like_CS"/>
</dbReference>
<name>A0A3T0E713_9PROT</name>
<dbReference type="GO" id="GO:0005524">
    <property type="term" value="F:ATP binding"/>
    <property type="evidence" value="ECO:0007669"/>
    <property type="project" value="UniProtKB-KW"/>
</dbReference>
<evidence type="ECO:0000256" key="4">
    <source>
        <dbReference type="ARBA" id="ARBA00022840"/>
    </source>
</evidence>
<evidence type="ECO:0000313" key="6">
    <source>
        <dbReference type="EMBL" id="AZU03099.1"/>
    </source>
</evidence>
<dbReference type="SUPFAM" id="SSF52540">
    <property type="entry name" value="P-loop containing nucleoside triphosphate hydrolases"/>
    <property type="match status" value="1"/>
</dbReference>
<evidence type="ECO:0000256" key="2">
    <source>
        <dbReference type="ARBA" id="ARBA00022448"/>
    </source>
</evidence>
<protein>
    <submittedName>
        <fullName evidence="6">ABC transporter-like protein</fullName>
    </submittedName>
</protein>
<dbReference type="InterPro" id="IPR003593">
    <property type="entry name" value="AAA+_ATPase"/>
</dbReference>
<dbReference type="GO" id="GO:0016020">
    <property type="term" value="C:membrane"/>
    <property type="evidence" value="ECO:0007669"/>
    <property type="project" value="InterPro"/>
</dbReference>
<dbReference type="SMART" id="SM00382">
    <property type="entry name" value="AAA"/>
    <property type="match status" value="1"/>
</dbReference>
<sequence length="402" mass="43922">MLFNNCIYGKWNWHQCFSIISRAYGVHIQRYFNSIFPGAFVGQNAGHFPFGYIVQQATHFRDTDHLGAGGADRITRLHRRFQSAHTLYRDIPGPASWPGAALDKLGGGSGSHCSELDSCCDRVGINAPQTPVLDMMAMENSYLRVDSVSITYPLFNRARSTLAVASTMEDGPEPMAADAQLVRDRKGRICAIRALSDISFAIEGGERVAILGRNGSGKTTLLQVLAGIYPPQTGTVTAKGTATSIVNINLGMRGEATGHRNITLRGLASGRSRPEIEAKRDEIAAFSGLGEFLHLPVETYSAGMRMRLNFAIATAFDPDILILDEWLSAGDAEFQKLAGKRMARFVSSAGILVLASHSRRLLEQNCERAIWLDQGRILADGPIMDVMKEYDSMGSLPRKAAR</sequence>